<feature type="compositionally biased region" description="Basic and acidic residues" evidence="1">
    <location>
        <begin position="50"/>
        <end position="66"/>
    </location>
</feature>
<evidence type="ECO:0000313" key="2">
    <source>
        <dbReference type="EMBL" id="KAF2011416.1"/>
    </source>
</evidence>
<sequence>MENEGSSSQQNWGSLRRLSTSREPSMSADSSRPQHSGLHLPPLPGLHNMPPERIRRYPGDGFDFRRPAPLQHTASPQPDFIDLTSDEPGPSARNGHQEVPVQRPPRFSREIIHIDEEDARPPAPTFGSPEIEFLSSRRISPVLRQPSPDDDVEITGSAPVPAERRVMQARQHLDVMVGVFQGLLQNEQFSQRSFAHLRAHLRNAGRQQPVHPPRRRVGARIHVGFVPPMMNFDEVGFDLGLGGNAPTPTPPTYDAPPPAPEGFTRTVAEEDTLVCPNCEDELCMGESDLKKQVWINKACGHVYCGECTANRHSSKRSAKGKEKASTSQLKTFKECVVEGCGKKLAHRSAMIQIFL</sequence>
<feature type="region of interest" description="Disordered" evidence="1">
    <location>
        <begin position="1"/>
        <end position="100"/>
    </location>
</feature>
<evidence type="ECO:0000256" key="1">
    <source>
        <dbReference type="SAM" id="MobiDB-lite"/>
    </source>
</evidence>
<protein>
    <submittedName>
        <fullName evidence="2">Uncharacterized protein</fullName>
    </submittedName>
</protein>
<dbReference type="PANTHER" id="PTHR28042:SF1">
    <property type="entry name" value="E3 UBIQUITIN-PROTEIN LIGASE COMPLEX SLX5-SLX8 SUBUNIT SLX5"/>
    <property type="match status" value="1"/>
</dbReference>
<dbReference type="GO" id="GO:0004842">
    <property type="term" value="F:ubiquitin-protein transferase activity"/>
    <property type="evidence" value="ECO:0007669"/>
    <property type="project" value="TreeGrafter"/>
</dbReference>
<gene>
    <name evidence="2" type="ORF">BU24DRAFT_466128</name>
</gene>
<dbReference type="OrthoDB" id="2398441at2759"/>
<proteinExistence type="predicted"/>
<keyword evidence="3" id="KW-1185">Reference proteome</keyword>
<organism evidence="2 3">
    <name type="scientific">Aaosphaeria arxii CBS 175.79</name>
    <dbReference type="NCBI Taxonomy" id="1450172"/>
    <lineage>
        <taxon>Eukaryota</taxon>
        <taxon>Fungi</taxon>
        <taxon>Dikarya</taxon>
        <taxon>Ascomycota</taxon>
        <taxon>Pezizomycotina</taxon>
        <taxon>Dothideomycetes</taxon>
        <taxon>Pleosporomycetidae</taxon>
        <taxon>Pleosporales</taxon>
        <taxon>Pleosporales incertae sedis</taxon>
        <taxon>Aaosphaeria</taxon>
    </lineage>
</organism>
<dbReference type="GO" id="GO:0033768">
    <property type="term" value="C:SUMO-targeted ubiquitin ligase complex"/>
    <property type="evidence" value="ECO:0007669"/>
    <property type="project" value="TreeGrafter"/>
</dbReference>
<dbReference type="PANTHER" id="PTHR28042">
    <property type="entry name" value="E3 UBIQUITIN-PROTEIN LIGASE COMPLEX SLX5-SLX8 SUBUNIT SLX5"/>
    <property type="match status" value="1"/>
</dbReference>
<accession>A0A6A5XEY8</accession>
<evidence type="ECO:0000313" key="3">
    <source>
        <dbReference type="Proteomes" id="UP000799778"/>
    </source>
</evidence>
<dbReference type="RefSeq" id="XP_033379755.1">
    <property type="nucleotide sequence ID" value="XM_033532334.1"/>
</dbReference>
<dbReference type="GeneID" id="54289731"/>
<dbReference type="EMBL" id="ML978074">
    <property type="protein sequence ID" value="KAF2011416.1"/>
    <property type="molecule type" value="Genomic_DNA"/>
</dbReference>
<dbReference type="InterPro" id="IPR038886">
    <property type="entry name" value="E3_SLX5/Rfp1"/>
</dbReference>
<dbReference type="Proteomes" id="UP000799778">
    <property type="component" value="Unassembled WGS sequence"/>
</dbReference>
<name>A0A6A5XEY8_9PLEO</name>
<dbReference type="AlphaFoldDB" id="A0A6A5XEY8"/>
<feature type="compositionally biased region" description="Polar residues" evidence="1">
    <location>
        <begin position="1"/>
        <end position="34"/>
    </location>
</feature>
<reference evidence="2" key="1">
    <citation type="journal article" date="2020" name="Stud. Mycol.">
        <title>101 Dothideomycetes genomes: a test case for predicting lifestyles and emergence of pathogens.</title>
        <authorList>
            <person name="Haridas S."/>
            <person name="Albert R."/>
            <person name="Binder M."/>
            <person name="Bloem J."/>
            <person name="Labutti K."/>
            <person name="Salamov A."/>
            <person name="Andreopoulos B."/>
            <person name="Baker S."/>
            <person name="Barry K."/>
            <person name="Bills G."/>
            <person name="Bluhm B."/>
            <person name="Cannon C."/>
            <person name="Castanera R."/>
            <person name="Culley D."/>
            <person name="Daum C."/>
            <person name="Ezra D."/>
            <person name="Gonzalez J."/>
            <person name="Henrissat B."/>
            <person name="Kuo A."/>
            <person name="Liang C."/>
            <person name="Lipzen A."/>
            <person name="Lutzoni F."/>
            <person name="Magnuson J."/>
            <person name="Mondo S."/>
            <person name="Nolan M."/>
            <person name="Ohm R."/>
            <person name="Pangilinan J."/>
            <person name="Park H.-J."/>
            <person name="Ramirez L."/>
            <person name="Alfaro M."/>
            <person name="Sun H."/>
            <person name="Tritt A."/>
            <person name="Yoshinaga Y."/>
            <person name="Zwiers L.-H."/>
            <person name="Turgeon B."/>
            <person name="Goodwin S."/>
            <person name="Spatafora J."/>
            <person name="Crous P."/>
            <person name="Grigoriev I."/>
        </authorList>
    </citation>
    <scope>NUCLEOTIDE SEQUENCE</scope>
    <source>
        <strain evidence="2">CBS 175.79</strain>
    </source>
</reference>